<name>A0A1R0F9H5_9HYPH</name>
<evidence type="ECO:0000313" key="1">
    <source>
        <dbReference type="EMBL" id="OLY43618.1"/>
    </source>
</evidence>
<keyword evidence="2" id="KW-1185">Reference proteome</keyword>
<dbReference type="OrthoDB" id="7173889at2"/>
<evidence type="ECO:0000313" key="2">
    <source>
        <dbReference type="Proteomes" id="UP000187344"/>
    </source>
</evidence>
<dbReference type="RefSeq" id="WP_075868660.1">
    <property type="nucleotide sequence ID" value="NZ_CALYQA010000004.1"/>
</dbReference>
<protein>
    <recommendedName>
        <fullName evidence="3">DUF4169 family protein</fullName>
    </recommendedName>
</protein>
<gene>
    <name evidence="1" type="ORF">PEB0149_010500</name>
</gene>
<organism evidence="1 2">
    <name type="scientific">Bartonella apis</name>
    <dbReference type="NCBI Taxonomy" id="1686310"/>
    <lineage>
        <taxon>Bacteria</taxon>
        <taxon>Pseudomonadati</taxon>
        <taxon>Pseudomonadota</taxon>
        <taxon>Alphaproteobacteria</taxon>
        <taxon>Hyphomicrobiales</taxon>
        <taxon>Bartonellaceae</taxon>
        <taxon>Bartonella</taxon>
    </lineage>
</organism>
<dbReference type="GeneID" id="92992255"/>
<dbReference type="Proteomes" id="UP000187344">
    <property type="component" value="Unassembled WGS sequence"/>
</dbReference>
<sequence length="63" mass="7671">MAEVVNLRQFRKQKKRLNNEKEAEENRVLFGRTKIERAFDKRQKQKTESFLDIRKIPHDKDQG</sequence>
<evidence type="ECO:0008006" key="3">
    <source>
        <dbReference type="Google" id="ProtNLM"/>
    </source>
</evidence>
<dbReference type="AlphaFoldDB" id="A0A1R0F9H5"/>
<proteinExistence type="predicted"/>
<dbReference type="Pfam" id="PF13770">
    <property type="entry name" value="DUF4169"/>
    <property type="match status" value="1"/>
</dbReference>
<comment type="caution">
    <text evidence="1">The sequence shown here is derived from an EMBL/GenBank/DDBJ whole genome shotgun (WGS) entry which is preliminary data.</text>
</comment>
<dbReference type="EMBL" id="LXYT01000001">
    <property type="protein sequence ID" value="OLY43618.1"/>
    <property type="molecule type" value="Genomic_DNA"/>
</dbReference>
<accession>A0A1R0F9H5</accession>
<reference evidence="1 2" key="1">
    <citation type="submission" date="2016-12" db="EMBL/GenBank/DDBJ databases">
        <title>Comparative genomics of Bartonella apis.</title>
        <authorList>
            <person name="Engel P."/>
        </authorList>
    </citation>
    <scope>NUCLEOTIDE SEQUENCE [LARGE SCALE GENOMIC DNA]</scope>
    <source>
        <strain evidence="1 2">PEB0149</strain>
    </source>
</reference>
<dbReference type="InterPro" id="IPR025227">
    <property type="entry name" value="DUF4169"/>
</dbReference>